<dbReference type="Pfam" id="PF03211">
    <property type="entry name" value="Pectate_lyase"/>
    <property type="match status" value="1"/>
</dbReference>
<comment type="function">
    <text evidence="9 10">Pectinolytic enzyme consist of four classes of enzymes: pectin lyase, polygalacturonase, pectin methylesterase and rhamnogalacturonase. Among pectinolytic enzymes, pectin lyase is the most important in depolymerization of pectin, since it cleaves internal glycosidic bonds of highly methylated pectins. Favors pectate, the anion, over pectin, the methyl ester.</text>
</comment>
<sequence length="117" mass="12195">MQKAALLAIANFDSAFAASGTSTIRGGGAFHAADKVVQFNGRGTVEISDFYVEDYGKLVRSCVNTNYGDTCTISNACQDSGKDCDLLEGKPDGSEPSKLSSGPDGGSCKADNFYDTC</sequence>
<evidence type="ECO:0000256" key="3">
    <source>
        <dbReference type="ARBA" id="ARBA00004613"/>
    </source>
</evidence>
<keyword evidence="13" id="KW-1185">Reference proteome</keyword>
<accession>A0A8H5KCQ6</accession>
<evidence type="ECO:0000256" key="2">
    <source>
        <dbReference type="ARBA" id="ARBA00001913"/>
    </source>
</evidence>
<evidence type="ECO:0000256" key="8">
    <source>
        <dbReference type="ARBA" id="ARBA00023239"/>
    </source>
</evidence>
<evidence type="ECO:0000256" key="10">
    <source>
        <dbReference type="RuleBase" id="RU367009"/>
    </source>
</evidence>
<dbReference type="InterPro" id="IPR004898">
    <property type="entry name" value="Pectate_lyase_PlyH/PlyE-like"/>
</dbReference>
<dbReference type="PANTHER" id="PTHR33407">
    <property type="entry name" value="PECTATE LYASE F-RELATED"/>
    <property type="match status" value="1"/>
</dbReference>
<reference evidence="12 13" key="1">
    <citation type="submission" date="2020-05" db="EMBL/GenBank/DDBJ databases">
        <title>Identification and distribution of gene clusters putatively required for synthesis of sphingolipid metabolism inhibitors in phylogenetically diverse species of the filamentous fungus Fusarium.</title>
        <authorList>
            <person name="Kim H.-S."/>
            <person name="Busman M."/>
            <person name="Brown D.W."/>
            <person name="Divon H."/>
            <person name="Uhlig S."/>
            <person name="Proctor R.H."/>
        </authorList>
    </citation>
    <scope>NUCLEOTIDE SEQUENCE [LARGE SCALE GENOMIC DNA]</scope>
    <source>
        <strain evidence="12 13">NRRL 13617</strain>
    </source>
</reference>
<evidence type="ECO:0000256" key="6">
    <source>
        <dbReference type="ARBA" id="ARBA00022729"/>
    </source>
</evidence>
<comment type="caution">
    <text evidence="12">The sequence shown here is derived from an EMBL/GenBank/DDBJ whole genome shotgun (WGS) entry which is preliminary data.</text>
</comment>
<dbReference type="InterPro" id="IPR011050">
    <property type="entry name" value="Pectin_lyase_fold/virulence"/>
</dbReference>
<keyword evidence="5 10" id="KW-0964">Secreted</keyword>
<gene>
    <name evidence="12" type="ORF">FPHYL_1517</name>
</gene>
<keyword evidence="7 10" id="KW-0106">Calcium</keyword>
<dbReference type="EMBL" id="JAAOAQ010000048">
    <property type="protein sequence ID" value="KAF5570101.1"/>
    <property type="molecule type" value="Genomic_DNA"/>
</dbReference>
<proteinExistence type="inferred from homology"/>
<dbReference type="OrthoDB" id="5054032at2759"/>
<evidence type="ECO:0000256" key="4">
    <source>
        <dbReference type="ARBA" id="ARBA00006463"/>
    </source>
</evidence>
<dbReference type="PANTHER" id="PTHR33407:SF9">
    <property type="entry name" value="PECTATE LYASE F-RELATED"/>
    <property type="match status" value="1"/>
</dbReference>
<protein>
    <recommendedName>
        <fullName evidence="10">Pectate lyase</fullName>
        <ecNumber evidence="10">4.2.2.2</ecNumber>
    </recommendedName>
</protein>
<dbReference type="Gene3D" id="2.160.20.10">
    <property type="entry name" value="Single-stranded right-handed beta-helix, Pectin lyase-like"/>
    <property type="match status" value="2"/>
</dbReference>
<dbReference type="Proteomes" id="UP000582016">
    <property type="component" value="Unassembled WGS sequence"/>
</dbReference>
<dbReference type="SUPFAM" id="SSF51126">
    <property type="entry name" value="Pectin lyase-like"/>
    <property type="match status" value="1"/>
</dbReference>
<evidence type="ECO:0000256" key="11">
    <source>
        <dbReference type="SAM" id="MobiDB-lite"/>
    </source>
</evidence>
<comment type="catalytic activity">
    <reaction evidence="1 10">
        <text>Eliminative cleavage of (1-&gt;4)-alpha-D-galacturonan to give oligosaccharides with 4-deoxy-alpha-D-galact-4-enuronosyl groups at their non-reducing ends.</text>
        <dbReference type="EC" id="4.2.2.2"/>
    </reaction>
</comment>
<evidence type="ECO:0000256" key="7">
    <source>
        <dbReference type="ARBA" id="ARBA00022837"/>
    </source>
</evidence>
<comment type="similarity">
    <text evidence="4 10">Belongs to the polysaccharide lyase 3 family.</text>
</comment>
<evidence type="ECO:0000313" key="12">
    <source>
        <dbReference type="EMBL" id="KAF5570101.1"/>
    </source>
</evidence>
<evidence type="ECO:0000256" key="5">
    <source>
        <dbReference type="ARBA" id="ARBA00022525"/>
    </source>
</evidence>
<dbReference type="InterPro" id="IPR012334">
    <property type="entry name" value="Pectin_lyas_fold"/>
</dbReference>
<dbReference type="GO" id="GO:0030570">
    <property type="term" value="F:pectate lyase activity"/>
    <property type="evidence" value="ECO:0007669"/>
    <property type="project" value="UniProtKB-UniRule"/>
</dbReference>
<dbReference type="EC" id="4.2.2.2" evidence="10"/>
<comment type="subcellular location">
    <subcellularLocation>
        <location evidence="3 10">Secreted</location>
    </subcellularLocation>
</comment>
<name>A0A8H5KCQ6_9HYPO</name>
<evidence type="ECO:0000313" key="13">
    <source>
        <dbReference type="Proteomes" id="UP000582016"/>
    </source>
</evidence>
<dbReference type="GO" id="GO:0045490">
    <property type="term" value="P:pectin catabolic process"/>
    <property type="evidence" value="ECO:0007669"/>
    <property type="project" value="TreeGrafter"/>
</dbReference>
<evidence type="ECO:0000256" key="1">
    <source>
        <dbReference type="ARBA" id="ARBA00000695"/>
    </source>
</evidence>
<organism evidence="12 13">
    <name type="scientific">Fusarium phyllophilum</name>
    <dbReference type="NCBI Taxonomy" id="47803"/>
    <lineage>
        <taxon>Eukaryota</taxon>
        <taxon>Fungi</taxon>
        <taxon>Dikarya</taxon>
        <taxon>Ascomycota</taxon>
        <taxon>Pezizomycotina</taxon>
        <taxon>Sordariomycetes</taxon>
        <taxon>Hypocreomycetidae</taxon>
        <taxon>Hypocreales</taxon>
        <taxon>Nectriaceae</taxon>
        <taxon>Fusarium</taxon>
        <taxon>Fusarium fujikuroi species complex</taxon>
    </lineage>
</organism>
<comment type="cofactor">
    <cofactor evidence="2 10">
        <name>Ca(2+)</name>
        <dbReference type="ChEBI" id="CHEBI:29108"/>
    </cofactor>
</comment>
<keyword evidence="8 10" id="KW-0456">Lyase</keyword>
<evidence type="ECO:0000256" key="9">
    <source>
        <dbReference type="ARBA" id="ARBA00025679"/>
    </source>
</evidence>
<keyword evidence="6" id="KW-0732">Signal</keyword>
<feature type="region of interest" description="Disordered" evidence="11">
    <location>
        <begin position="88"/>
        <end position="117"/>
    </location>
</feature>
<dbReference type="AlphaFoldDB" id="A0A8H5KCQ6"/>
<dbReference type="GO" id="GO:0005576">
    <property type="term" value="C:extracellular region"/>
    <property type="evidence" value="ECO:0007669"/>
    <property type="project" value="UniProtKB-SubCell"/>
</dbReference>